<dbReference type="RefSeq" id="WP_032965630.1">
    <property type="nucleotide sequence ID" value="NZ_JAXRUY010000001.1"/>
</dbReference>
<dbReference type="EC" id="2.4.2.52" evidence="5"/>
<comment type="similarity">
    <text evidence="5">Belongs to the CitG/MdcB family.</text>
</comment>
<dbReference type="GO" id="GO:0016757">
    <property type="term" value="F:glycosyltransferase activity"/>
    <property type="evidence" value="ECO:0007669"/>
    <property type="project" value="UniProtKB-KW"/>
</dbReference>
<accession>A0AAI9CIS5</accession>
<dbReference type="Pfam" id="PF01874">
    <property type="entry name" value="CitG"/>
    <property type="match status" value="1"/>
</dbReference>
<keyword evidence="2 5" id="KW-0808">Transferase</keyword>
<evidence type="ECO:0000256" key="3">
    <source>
        <dbReference type="ARBA" id="ARBA00022741"/>
    </source>
</evidence>
<comment type="catalytic activity">
    <reaction evidence="1 5">
        <text>3'-dephospho-CoA + ATP = 2'-(5''-triphospho-alpha-D-ribosyl)-3'-dephospho-CoA + adenine</text>
        <dbReference type="Rhea" id="RHEA:15117"/>
        <dbReference type="ChEBI" id="CHEBI:16708"/>
        <dbReference type="ChEBI" id="CHEBI:30616"/>
        <dbReference type="ChEBI" id="CHEBI:57328"/>
        <dbReference type="ChEBI" id="CHEBI:61378"/>
        <dbReference type="EC" id="2.4.2.52"/>
    </reaction>
</comment>
<dbReference type="GO" id="GO:0051191">
    <property type="term" value="P:prosthetic group biosynthetic process"/>
    <property type="evidence" value="ECO:0007669"/>
    <property type="project" value="TreeGrafter"/>
</dbReference>
<comment type="function">
    <text evidence="5">Involved in the formation of 2-(5''-phosphoribosyl)-3'-dephosphocoenzyme-A, the prosthetic group of the acyl-carrier protein of the malonate decarboxylase.</text>
</comment>
<keyword evidence="4 5" id="KW-0067">ATP-binding</keyword>
<gene>
    <name evidence="5 6" type="primary">mdcB</name>
    <name evidence="6" type="ORF">REH87_000930</name>
</gene>
<sequence>MNALVQPAARPAAVDSARLGRLAIASLHAELALAPKPGLVTPFDSGSHHDMDAGTFLRSLFTLRHYFVAVADAGASAAPFQTLRRHGIAAEISMLHATAGINTHRGAIFSLGLLVAASAACRGRAGGAIAAEQVCQEVRRWAAELAGAPLDANSPGQRARARHGVQGVREQAAAGYPLLREVALPTLRHALASDLPREAAMCQTLVQLIACVDDLNLLHRGGANGLRWAQQQARGFLDAGGAFVPGWQARLHSIGDGFVARRLSPGGSADLLACAWFLLQQEVA</sequence>
<evidence type="ECO:0000256" key="2">
    <source>
        <dbReference type="ARBA" id="ARBA00022679"/>
    </source>
</evidence>
<dbReference type="HAMAP" id="MF_01883">
    <property type="entry name" value="MdcB"/>
    <property type="match status" value="1"/>
</dbReference>
<comment type="caution">
    <text evidence="6">The sequence shown here is derived from an EMBL/GenBank/DDBJ whole genome shotgun (WGS) entry which is preliminary data.</text>
</comment>
<dbReference type="Proteomes" id="UP001225498">
    <property type="component" value="Unassembled WGS sequence"/>
</dbReference>
<dbReference type="NCBIfam" id="TIGR03132">
    <property type="entry name" value="malonate_mdcB"/>
    <property type="match status" value="1"/>
</dbReference>
<dbReference type="GO" id="GO:0046917">
    <property type="term" value="F:triphosphoribosyl-dephospho-CoA synthase activity"/>
    <property type="evidence" value="ECO:0007669"/>
    <property type="project" value="UniProtKB-UniRule"/>
</dbReference>
<reference evidence="6" key="1">
    <citation type="submission" date="2023-08" db="EMBL/GenBank/DDBJ databases">
        <authorList>
            <consortium name="Clinical and Environmental Microbiology Branch: Whole genome sequencing antimicrobial resistance pathogens in the healthcare setting"/>
        </authorList>
    </citation>
    <scope>NUCLEOTIDE SEQUENCE</scope>
    <source>
        <strain evidence="6">2023CJ-00293</strain>
    </source>
</reference>
<proteinExistence type="inferred from homology"/>
<protein>
    <recommendedName>
        <fullName evidence="5">Probable 2-(5''-triphosphoribosyl)-3'-dephosphocoenzyme-A synthase</fullName>
        <shortName evidence="5">2-(5''-triphosphoribosyl)-3'-dephospho-CoA synthase</shortName>
        <ecNumber evidence="5">2.4.2.52</ecNumber>
    </recommendedName>
</protein>
<evidence type="ECO:0000256" key="5">
    <source>
        <dbReference type="HAMAP-Rule" id="MF_01883"/>
    </source>
</evidence>
<dbReference type="Gene3D" id="1.10.4200.10">
    <property type="entry name" value="Triphosphoribosyl-dephospho-CoA protein"/>
    <property type="match status" value="1"/>
</dbReference>
<dbReference type="AlphaFoldDB" id="A0AAI9CIS5"/>
<evidence type="ECO:0000313" key="6">
    <source>
        <dbReference type="EMBL" id="EKZ1925943.1"/>
    </source>
</evidence>
<evidence type="ECO:0000313" key="7">
    <source>
        <dbReference type="Proteomes" id="UP001225498"/>
    </source>
</evidence>
<keyword evidence="6" id="KW-0328">Glycosyltransferase</keyword>
<name>A0AAI9CIS5_STEMA</name>
<dbReference type="PANTHER" id="PTHR30201:SF2">
    <property type="entry name" value="2-(5''-TRIPHOSPHORIBOSYL)-3'-DEPHOSPHOCOENZYME-A SYNTHASE"/>
    <property type="match status" value="1"/>
</dbReference>
<dbReference type="InterPro" id="IPR017555">
    <property type="entry name" value="TriPribosyl-deP-CoA_syn"/>
</dbReference>
<evidence type="ECO:0000256" key="1">
    <source>
        <dbReference type="ARBA" id="ARBA00001210"/>
    </source>
</evidence>
<dbReference type="InterPro" id="IPR002736">
    <property type="entry name" value="CitG"/>
</dbReference>
<dbReference type="PANTHER" id="PTHR30201">
    <property type="entry name" value="TRIPHOSPHORIBOSYL-DEPHOSPHO-COA SYNTHASE"/>
    <property type="match status" value="1"/>
</dbReference>
<dbReference type="GO" id="GO:0005524">
    <property type="term" value="F:ATP binding"/>
    <property type="evidence" value="ECO:0007669"/>
    <property type="project" value="UniProtKB-KW"/>
</dbReference>
<evidence type="ECO:0000256" key="4">
    <source>
        <dbReference type="ARBA" id="ARBA00022840"/>
    </source>
</evidence>
<dbReference type="EMBL" id="ABLTIR010000012">
    <property type="protein sequence ID" value="EKZ1925943.1"/>
    <property type="molecule type" value="Genomic_DNA"/>
</dbReference>
<keyword evidence="3 5" id="KW-0547">Nucleotide-binding</keyword>
<organism evidence="6 7">
    <name type="scientific">Stenotrophomonas maltophilia</name>
    <name type="common">Pseudomonas maltophilia</name>
    <name type="synonym">Xanthomonas maltophilia</name>
    <dbReference type="NCBI Taxonomy" id="40324"/>
    <lineage>
        <taxon>Bacteria</taxon>
        <taxon>Pseudomonadati</taxon>
        <taxon>Pseudomonadota</taxon>
        <taxon>Gammaproteobacteria</taxon>
        <taxon>Lysobacterales</taxon>
        <taxon>Lysobacteraceae</taxon>
        <taxon>Stenotrophomonas</taxon>
        <taxon>Stenotrophomonas maltophilia group</taxon>
    </lineage>
</organism>